<feature type="domain" description="Ricin B lectin" evidence="10">
    <location>
        <begin position="344"/>
        <end position="479"/>
    </location>
</feature>
<keyword evidence="5" id="KW-0136">Cellulose degradation</keyword>
<dbReference type="Gene3D" id="2.80.10.50">
    <property type="match status" value="3"/>
</dbReference>
<dbReference type="InterPro" id="IPR035992">
    <property type="entry name" value="Ricin_B-like_lectins"/>
</dbReference>
<evidence type="ECO:0000259" key="10">
    <source>
        <dbReference type="SMART" id="SM00458"/>
    </source>
</evidence>
<dbReference type="PANTHER" id="PTHR34142:SF1">
    <property type="entry name" value="GLYCOSIDE HYDROLASE FAMILY 5 DOMAIN-CONTAINING PROTEIN"/>
    <property type="match status" value="1"/>
</dbReference>
<dbReference type="Pfam" id="PF00652">
    <property type="entry name" value="Ricin_B_lectin"/>
    <property type="match status" value="1"/>
</dbReference>
<dbReference type="InterPro" id="IPR000772">
    <property type="entry name" value="Ricin_B_lectin"/>
</dbReference>
<evidence type="ECO:0000256" key="3">
    <source>
        <dbReference type="ARBA" id="ARBA00012601"/>
    </source>
</evidence>
<dbReference type="InterPro" id="IPR017853">
    <property type="entry name" value="GH"/>
</dbReference>
<dbReference type="EC" id="3.2.1.4" evidence="3"/>
<keyword evidence="7" id="KW-0624">Polysaccharide degradation</keyword>
<reference evidence="12" key="1">
    <citation type="journal article" date="2019" name="Int. J. Syst. Evol. Microbiol.">
        <title>The Global Catalogue of Microorganisms (GCM) 10K type strain sequencing project: providing services to taxonomists for standard genome sequencing and annotation.</title>
        <authorList>
            <consortium name="The Broad Institute Genomics Platform"/>
            <consortium name="The Broad Institute Genome Sequencing Center for Infectious Disease"/>
            <person name="Wu L."/>
            <person name="Ma J."/>
        </authorList>
    </citation>
    <scope>NUCLEOTIDE SEQUENCE [LARGE SCALE GENOMIC DNA]</scope>
    <source>
        <strain evidence="12">CGMCC 1.15043</strain>
    </source>
</reference>
<dbReference type="PROSITE" id="PS00659">
    <property type="entry name" value="GLYCOSYL_HYDROL_F5"/>
    <property type="match status" value="1"/>
</dbReference>
<proteinExistence type="inferred from homology"/>
<evidence type="ECO:0000256" key="6">
    <source>
        <dbReference type="ARBA" id="ARBA00023295"/>
    </source>
</evidence>
<dbReference type="CDD" id="cd00161">
    <property type="entry name" value="beta-trefoil_Ricin-like"/>
    <property type="match status" value="1"/>
</dbReference>
<keyword evidence="4 8" id="KW-0378">Hydrolase</keyword>
<sequence length="482" mass="52148">MLKRMSLILCTFIITIMMTVTFVPADKAQAAAGSVVSQNGQLRVSGSNLVNQAGQTIQLKGMSSHGTQWFGQYVNYDSMKWLRDNWGMTVFRPAMFTQDGGYINDPSQKNKVKEAVQAAVDLGIYVIIDWHVLGEQDPNVYKQQAKTFFSEMANLYKDYPNVIYEICNEPNGSAVTWNGKIKPYAQEVIPVIRSIAPNSVIIVGTGTWSQDVNDAADNPLSYSNIMYTTHFYAGTHGQWLRDRIDYARSKGVAVFITEWGTSDASGDGGPFLAESKQWMDYLTNRQLSWVNWSLCDKTEASAALVPGASPYGGWSDAQLTASGKFVRDQMKAGTTPPGDGIVSGKTYKLVNVGSGKALDVNAAGTADGTNVQIWDDNGSGAQQWVITDVGGGLYKVINTNSNKGLDVAGTANGSNVQIWSYGGGLNQKWSIISVGGGSYKLIAGHNGKALDVNAGGTANGSNVQIWDDNGTNAQKWNLYKLN</sequence>
<dbReference type="SMART" id="SM00458">
    <property type="entry name" value="RICIN"/>
    <property type="match status" value="1"/>
</dbReference>
<evidence type="ECO:0000256" key="4">
    <source>
        <dbReference type="ARBA" id="ARBA00022801"/>
    </source>
</evidence>
<evidence type="ECO:0000313" key="12">
    <source>
        <dbReference type="Proteomes" id="UP000615455"/>
    </source>
</evidence>
<evidence type="ECO:0000256" key="9">
    <source>
        <dbReference type="SAM" id="SignalP"/>
    </source>
</evidence>
<comment type="caution">
    <text evidence="11">The sequence shown here is derived from an EMBL/GenBank/DDBJ whole genome shotgun (WGS) entry which is preliminary data.</text>
</comment>
<dbReference type="PANTHER" id="PTHR34142">
    <property type="entry name" value="ENDO-BETA-1,4-GLUCANASE A"/>
    <property type="match status" value="1"/>
</dbReference>
<keyword evidence="6 8" id="KW-0326">Glycosidase</keyword>
<keyword evidence="7" id="KW-0119">Carbohydrate metabolism</keyword>
<organism evidence="11 12">
    <name type="scientific">Paenibacillus marchantiophytorum</name>
    <dbReference type="NCBI Taxonomy" id="1619310"/>
    <lineage>
        <taxon>Bacteria</taxon>
        <taxon>Bacillati</taxon>
        <taxon>Bacillota</taxon>
        <taxon>Bacilli</taxon>
        <taxon>Bacillales</taxon>
        <taxon>Paenibacillaceae</taxon>
        <taxon>Paenibacillus</taxon>
    </lineage>
</organism>
<dbReference type="Pfam" id="PF00150">
    <property type="entry name" value="Cellulase"/>
    <property type="match status" value="1"/>
</dbReference>
<dbReference type="SUPFAM" id="SSF51445">
    <property type="entry name" value="(Trans)glycosidases"/>
    <property type="match status" value="1"/>
</dbReference>
<evidence type="ECO:0000313" key="11">
    <source>
        <dbReference type="EMBL" id="GGI46457.1"/>
    </source>
</evidence>
<feature type="chain" id="PRO_5046655273" description="cellulase" evidence="9">
    <location>
        <begin position="26"/>
        <end position="482"/>
    </location>
</feature>
<dbReference type="SUPFAM" id="SSF50370">
    <property type="entry name" value="Ricin B-like lectins"/>
    <property type="match status" value="1"/>
</dbReference>
<dbReference type="Proteomes" id="UP000615455">
    <property type="component" value="Unassembled WGS sequence"/>
</dbReference>
<evidence type="ECO:0000256" key="5">
    <source>
        <dbReference type="ARBA" id="ARBA00023001"/>
    </source>
</evidence>
<comment type="similarity">
    <text evidence="2 8">Belongs to the glycosyl hydrolase 5 (cellulase A) family.</text>
</comment>
<keyword evidence="12" id="KW-1185">Reference proteome</keyword>
<dbReference type="InterPro" id="IPR018087">
    <property type="entry name" value="Glyco_hydro_5_CS"/>
</dbReference>
<dbReference type="EMBL" id="BMHE01000006">
    <property type="protein sequence ID" value="GGI46457.1"/>
    <property type="molecule type" value="Genomic_DNA"/>
</dbReference>
<evidence type="ECO:0000256" key="2">
    <source>
        <dbReference type="ARBA" id="ARBA00005641"/>
    </source>
</evidence>
<name>A0ABQ2BSB9_9BACL</name>
<accession>A0ABQ2BSB9</accession>
<evidence type="ECO:0000256" key="7">
    <source>
        <dbReference type="ARBA" id="ARBA00023326"/>
    </source>
</evidence>
<protein>
    <recommendedName>
        <fullName evidence="3">cellulase</fullName>
        <ecNumber evidence="3">3.2.1.4</ecNumber>
    </recommendedName>
</protein>
<evidence type="ECO:0000256" key="1">
    <source>
        <dbReference type="ARBA" id="ARBA00000966"/>
    </source>
</evidence>
<comment type="catalytic activity">
    <reaction evidence="1">
        <text>Endohydrolysis of (1-&gt;4)-beta-D-glucosidic linkages in cellulose, lichenin and cereal beta-D-glucans.</text>
        <dbReference type="EC" id="3.2.1.4"/>
    </reaction>
</comment>
<keyword evidence="9" id="KW-0732">Signal</keyword>
<gene>
    <name evidence="11" type="ORF">GCM10008018_17190</name>
</gene>
<dbReference type="InterPro" id="IPR001547">
    <property type="entry name" value="Glyco_hydro_5"/>
</dbReference>
<evidence type="ECO:0000256" key="8">
    <source>
        <dbReference type="RuleBase" id="RU361153"/>
    </source>
</evidence>
<dbReference type="RefSeq" id="WP_189010288.1">
    <property type="nucleotide sequence ID" value="NZ_BMHE01000006.1"/>
</dbReference>
<dbReference type="Gene3D" id="3.20.20.80">
    <property type="entry name" value="Glycosidases"/>
    <property type="match status" value="1"/>
</dbReference>
<feature type="signal peptide" evidence="9">
    <location>
        <begin position="1"/>
        <end position="25"/>
    </location>
</feature>
<dbReference type="PROSITE" id="PS50231">
    <property type="entry name" value="RICIN_B_LECTIN"/>
    <property type="match status" value="1"/>
</dbReference>